<dbReference type="InterPro" id="IPR005702">
    <property type="entry name" value="Wzc-like_C"/>
</dbReference>
<dbReference type="Pfam" id="PF13614">
    <property type="entry name" value="AAA_31"/>
    <property type="match status" value="1"/>
</dbReference>
<comment type="similarity">
    <text evidence="3">Belongs to the etk/wzc family.</text>
</comment>
<evidence type="ECO:0000256" key="5">
    <source>
        <dbReference type="ARBA" id="ARBA00022475"/>
    </source>
</evidence>
<dbReference type="PANTHER" id="PTHR32309:SF13">
    <property type="entry name" value="FERRIC ENTEROBACTIN TRANSPORT PROTEIN FEPE"/>
    <property type="match status" value="1"/>
</dbReference>
<keyword evidence="16" id="KW-0175">Coiled coil</keyword>
<feature type="transmembrane region" description="Helical" evidence="17">
    <location>
        <begin position="37"/>
        <end position="57"/>
    </location>
</feature>
<keyword evidence="14" id="KW-0829">Tyrosine-protein kinase</keyword>
<dbReference type="InterPro" id="IPR050445">
    <property type="entry name" value="Bact_polysacc_biosynth/exp"/>
</dbReference>
<feature type="coiled-coil region" evidence="16">
    <location>
        <begin position="233"/>
        <end position="267"/>
    </location>
</feature>
<dbReference type="PANTHER" id="PTHR32309">
    <property type="entry name" value="TYROSINE-PROTEIN KINASE"/>
    <property type="match status" value="1"/>
</dbReference>
<evidence type="ECO:0000256" key="4">
    <source>
        <dbReference type="ARBA" id="ARBA00011903"/>
    </source>
</evidence>
<feature type="domain" description="Polysaccharide chain length determinant N-terminal" evidence="18">
    <location>
        <begin position="24"/>
        <end position="113"/>
    </location>
</feature>
<organism evidence="20 21">
    <name type="scientific">Sphingomonas cavernae</name>
    <dbReference type="NCBI Taxonomy" id="2320861"/>
    <lineage>
        <taxon>Bacteria</taxon>
        <taxon>Pseudomonadati</taxon>
        <taxon>Pseudomonadota</taxon>
        <taxon>Alphaproteobacteria</taxon>
        <taxon>Sphingomonadales</taxon>
        <taxon>Sphingomonadaceae</taxon>
        <taxon>Sphingomonas</taxon>
    </lineage>
</organism>
<keyword evidence="21" id="KW-1185">Reference proteome</keyword>
<evidence type="ECO:0000256" key="16">
    <source>
        <dbReference type="SAM" id="Coils"/>
    </source>
</evidence>
<evidence type="ECO:0000256" key="7">
    <source>
        <dbReference type="ARBA" id="ARBA00022679"/>
    </source>
</evidence>
<feature type="domain" description="AAA" evidence="19">
    <location>
        <begin position="525"/>
        <end position="672"/>
    </location>
</feature>
<dbReference type="InterPro" id="IPR025669">
    <property type="entry name" value="AAA_dom"/>
</dbReference>
<dbReference type="GO" id="GO:0004713">
    <property type="term" value="F:protein tyrosine kinase activity"/>
    <property type="evidence" value="ECO:0007669"/>
    <property type="project" value="TreeGrafter"/>
</dbReference>
<evidence type="ECO:0000259" key="19">
    <source>
        <dbReference type="Pfam" id="PF13614"/>
    </source>
</evidence>
<evidence type="ECO:0000256" key="10">
    <source>
        <dbReference type="ARBA" id="ARBA00022777"/>
    </source>
</evidence>
<dbReference type="CDD" id="cd05387">
    <property type="entry name" value="BY-kinase"/>
    <property type="match status" value="1"/>
</dbReference>
<evidence type="ECO:0000256" key="13">
    <source>
        <dbReference type="ARBA" id="ARBA00023136"/>
    </source>
</evidence>
<evidence type="ECO:0000256" key="3">
    <source>
        <dbReference type="ARBA" id="ARBA00008883"/>
    </source>
</evidence>
<dbReference type="RefSeq" id="WP_119764838.1">
    <property type="nucleotide sequence ID" value="NZ_QYUM01000004.1"/>
</dbReference>
<evidence type="ECO:0000259" key="18">
    <source>
        <dbReference type="Pfam" id="PF02706"/>
    </source>
</evidence>
<evidence type="ECO:0000256" key="1">
    <source>
        <dbReference type="ARBA" id="ARBA00004429"/>
    </source>
</evidence>
<keyword evidence="12 17" id="KW-1133">Transmembrane helix</keyword>
<dbReference type="InterPro" id="IPR027417">
    <property type="entry name" value="P-loop_NTPase"/>
</dbReference>
<evidence type="ECO:0000313" key="21">
    <source>
        <dbReference type="Proteomes" id="UP000286100"/>
    </source>
</evidence>
<keyword evidence="5" id="KW-1003">Cell membrane</keyword>
<proteinExistence type="inferred from homology"/>
<evidence type="ECO:0000256" key="15">
    <source>
        <dbReference type="ARBA" id="ARBA00051245"/>
    </source>
</evidence>
<keyword evidence="6" id="KW-0997">Cell inner membrane</keyword>
<dbReference type="SUPFAM" id="SSF52540">
    <property type="entry name" value="P-loop containing nucleoside triphosphate hydrolases"/>
    <property type="match status" value="1"/>
</dbReference>
<evidence type="ECO:0000256" key="2">
    <source>
        <dbReference type="ARBA" id="ARBA00007316"/>
    </source>
</evidence>
<keyword evidence="13 17" id="KW-0472">Membrane</keyword>
<dbReference type="Gene3D" id="3.40.50.300">
    <property type="entry name" value="P-loop containing nucleotide triphosphate hydrolases"/>
    <property type="match status" value="1"/>
</dbReference>
<dbReference type="InterPro" id="IPR003856">
    <property type="entry name" value="LPS_length_determ_N"/>
</dbReference>
<evidence type="ECO:0000256" key="8">
    <source>
        <dbReference type="ARBA" id="ARBA00022692"/>
    </source>
</evidence>
<keyword evidence="7" id="KW-0808">Transferase</keyword>
<comment type="similarity">
    <text evidence="2">Belongs to the CpsD/CapB family.</text>
</comment>
<gene>
    <name evidence="20" type="ORF">D3876_17970</name>
</gene>
<comment type="catalytic activity">
    <reaction evidence="15">
        <text>L-tyrosyl-[protein] + ATP = O-phospho-L-tyrosyl-[protein] + ADP + H(+)</text>
        <dbReference type="Rhea" id="RHEA:10596"/>
        <dbReference type="Rhea" id="RHEA-COMP:10136"/>
        <dbReference type="Rhea" id="RHEA-COMP:20101"/>
        <dbReference type="ChEBI" id="CHEBI:15378"/>
        <dbReference type="ChEBI" id="CHEBI:30616"/>
        <dbReference type="ChEBI" id="CHEBI:46858"/>
        <dbReference type="ChEBI" id="CHEBI:61978"/>
        <dbReference type="ChEBI" id="CHEBI:456216"/>
        <dbReference type="EC" id="2.7.10.2"/>
    </reaction>
</comment>
<reference evidence="20 21" key="1">
    <citation type="submission" date="2018-09" db="EMBL/GenBank/DDBJ databases">
        <authorList>
            <person name="Zhu H."/>
        </authorList>
    </citation>
    <scope>NUCLEOTIDE SEQUENCE [LARGE SCALE GENOMIC DNA]</scope>
    <source>
        <strain evidence="20 21">K2R01-6</strain>
    </source>
</reference>
<dbReference type="EMBL" id="QYUM01000004">
    <property type="protein sequence ID" value="RJF85768.1"/>
    <property type="molecule type" value="Genomic_DNA"/>
</dbReference>
<keyword evidence="8 17" id="KW-0812">Transmembrane</keyword>
<dbReference type="OrthoDB" id="230260at2"/>
<evidence type="ECO:0000313" key="20">
    <source>
        <dbReference type="EMBL" id="RJF85768.1"/>
    </source>
</evidence>
<evidence type="ECO:0000256" key="6">
    <source>
        <dbReference type="ARBA" id="ARBA00022519"/>
    </source>
</evidence>
<evidence type="ECO:0000256" key="17">
    <source>
        <dbReference type="SAM" id="Phobius"/>
    </source>
</evidence>
<evidence type="ECO:0000256" key="9">
    <source>
        <dbReference type="ARBA" id="ARBA00022741"/>
    </source>
</evidence>
<comment type="caution">
    <text evidence="20">The sequence shown here is derived from an EMBL/GenBank/DDBJ whole genome shotgun (WGS) entry which is preliminary data.</text>
</comment>
<feature type="transmembrane region" description="Helical" evidence="17">
    <location>
        <begin position="427"/>
        <end position="448"/>
    </location>
</feature>
<dbReference type="AlphaFoldDB" id="A0A418W718"/>
<evidence type="ECO:0000256" key="12">
    <source>
        <dbReference type="ARBA" id="ARBA00022989"/>
    </source>
</evidence>
<keyword evidence="9" id="KW-0547">Nucleotide-binding</keyword>
<accession>A0A418W718</accession>
<dbReference type="EC" id="2.7.10.2" evidence="4"/>
<sequence length="721" mass="76747">MNRLVPVPAETRSIVPRDDSGELLDLRAIGRTLRKRWIPIAIASLAAFLLTALLYVLSDPRYVATATMVVERQAEELIPQANASQPLATDSPSVDTAVHVLQSPAMAGRVVDALKLTQNVEFNPDQRPAQAAATRDRAIRILLSRLEVKREGVSYAIGVSYASADPQLAARVANGVIDEYIQANLDAESGASKRAAALLGTRLDQLRGQVLTAEAAVAQYRASHGLFAASDVSSVTQQELSTLNTQLAEARAQQAAAQARLNTAQGQIARGGGGDSLGEALNSQTVSALRSQRAQVSSEVANLSTRYGPKHPDLVKAQSQLKDIDGQIQAEVDRVVASLSAEARVASQRTASIAGSIGGVEGRLATDTTAAVRLSELERNAESARVLYRAFLDRYKEAVARQGTETSGAEQVSRAQAPVIPMSPNPLIFLGIALVGAVVASVAVVLIMQFRESGLQTADGIEKRLDVPALGSIPELSTLPEGRKLRGGAAWPPQFVIENPRSAFAEAFRALKTSLLFAPAAREVKVVAITSALPGEGKTNTAICLARTAAFSGSRTVLIDCDSRRRASSKLLSDAIPAGLADVVEGRANLDEALIRDEASGAWCIAQRPGSEVPFDMLGSEAMRRVLEELRHRFDFVVLDTAPVLPVAESRVLASLADTVLMLVQWQKTPAKAAEIALKHLDAVGAHVAGVALSRVDVREQARSGFGDAGLYFGRYKEYYS</sequence>
<dbReference type="Pfam" id="PF02706">
    <property type="entry name" value="Wzz"/>
    <property type="match status" value="1"/>
</dbReference>
<keyword evidence="10" id="KW-0418">Kinase</keyword>
<comment type="subcellular location">
    <subcellularLocation>
        <location evidence="1">Cell inner membrane</location>
        <topology evidence="1">Multi-pass membrane protein</topology>
    </subcellularLocation>
</comment>
<dbReference type="Proteomes" id="UP000286100">
    <property type="component" value="Unassembled WGS sequence"/>
</dbReference>
<evidence type="ECO:0000256" key="14">
    <source>
        <dbReference type="ARBA" id="ARBA00023137"/>
    </source>
</evidence>
<name>A0A418W718_9SPHN</name>
<keyword evidence="11" id="KW-0067">ATP-binding</keyword>
<dbReference type="GO" id="GO:0005886">
    <property type="term" value="C:plasma membrane"/>
    <property type="evidence" value="ECO:0007669"/>
    <property type="project" value="UniProtKB-SubCell"/>
</dbReference>
<protein>
    <recommendedName>
        <fullName evidence="4">non-specific protein-tyrosine kinase</fullName>
        <ecNumber evidence="4">2.7.10.2</ecNumber>
    </recommendedName>
</protein>
<evidence type="ECO:0000256" key="11">
    <source>
        <dbReference type="ARBA" id="ARBA00022840"/>
    </source>
</evidence>